<dbReference type="Proteomes" id="UP001305702">
    <property type="component" value="Chromosome"/>
</dbReference>
<proteinExistence type="predicted"/>
<keyword evidence="4" id="KW-1185">Reference proteome</keyword>
<dbReference type="PANTHER" id="PTHR35848:SF6">
    <property type="entry name" value="CUPIN TYPE-2 DOMAIN-CONTAINING PROTEIN"/>
    <property type="match status" value="1"/>
</dbReference>
<evidence type="ECO:0000313" key="4">
    <source>
        <dbReference type="Proteomes" id="UP001305702"/>
    </source>
</evidence>
<protein>
    <submittedName>
        <fullName evidence="3">Cupin domain-containing protein</fullName>
    </submittedName>
</protein>
<dbReference type="RefSeq" id="WP_315606567.1">
    <property type="nucleotide sequence ID" value="NZ_CP130318.1"/>
</dbReference>
<dbReference type="InterPro" id="IPR051610">
    <property type="entry name" value="GPI/OXD"/>
</dbReference>
<dbReference type="PANTHER" id="PTHR35848">
    <property type="entry name" value="OXALATE-BINDING PROTEIN"/>
    <property type="match status" value="1"/>
</dbReference>
<keyword evidence="1" id="KW-0479">Metal-binding</keyword>
<gene>
    <name evidence="3" type="ORF">MJA45_07075</name>
</gene>
<dbReference type="InterPro" id="IPR011051">
    <property type="entry name" value="RmlC_Cupin_sf"/>
</dbReference>
<dbReference type="SUPFAM" id="SSF51182">
    <property type="entry name" value="RmlC-like cupins"/>
    <property type="match status" value="1"/>
</dbReference>
<dbReference type="Pfam" id="PF07883">
    <property type="entry name" value="Cupin_2"/>
    <property type="match status" value="1"/>
</dbReference>
<dbReference type="AlphaFoldDB" id="A0AA96LGD2"/>
<reference evidence="3 4" key="1">
    <citation type="submission" date="2022-02" db="EMBL/GenBank/DDBJ databases">
        <title>Paenibacillus sp. MBLB1776 Whole Genome Shotgun Sequencing.</title>
        <authorList>
            <person name="Hwang C.Y."/>
            <person name="Cho E.-S."/>
            <person name="Seo M.-J."/>
        </authorList>
    </citation>
    <scope>NUCLEOTIDE SEQUENCE [LARGE SCALE GENOMIC DNA]</scope>
    <source>
        <strain evidence="3 4">MBLB1776</strain>
    </source>
</reference>
<dbReference type="InterPro" id="IPR014710">
    <property type="entry name" value="RmlC-like_jellyroll"/>
</dbReference>
<name>A0AA96LGD2_9BACL</name>
<dbReference type="EMBL" id="CP130318">
    <property type="protein sequence ID" value="WNQ12788.1"/>
    <property type="molecule type" value="Genomic_DNA"/>
</dbReference>
<dbReference type="GO" id="GO:0046872">
    <property type="term" value="F:metal ion binding"/>
    <property type="evidence" value="ECO:0007669"/>
    <property type="project" value="UniProtKB-KW"/>
</dbReference>
<organism evidence="3 4">
    <name type="scientific">Paenibacillus aurantius</name>
    <dbReference type="NCBI Taxonomy" id="2918900"/>
    <lineage>
        <taxon>Bacteria</taxon>
        <taxon>Bacillati</taxon>
        <taxon>Bacillota</taxon>
        <taxon>Bacilli</taxon>
        <taxon>Bacillales</taxon>
        <taxon>Paenibacillaceae</taxon>
        <taxon>Paenibacillus</taxon>
    </lineage>
</organism>
<feature type="domain" description="Cupin type-2" evidence="2">
    <location>
        <begin position="44"/>
        <end position="110"/>
    </location>
</feature>
<dbReference type="InterPro" id="IPR013096">
    <property type="entry name" value="Cupin_2"/>
</dbReference>
<accession>A0AA96LGD2</accession>
<evidence type="ECO:0000256" key="1">
    <source>
        <dbReference type="ARBA" id="ARBA00022723"/>
    </source>
</evidence>
<evidence type="ECO:0000313" key="3">
    <source>
        <dbReference type="EMBL" id="WNQ12788.1"/>
    </source>
</evidence>
<dbReference type="KEGG" id="paun:MJA45_07075"/>
<evidence type="ECO:0000259" key="2">
    <source>
        <dbReference type="Pfam" id="PF07883"/>
    </source>
</evidence>
<sequence length="128" mass="14076">MEVRNFLEAELTSGVSHHGEGEVRSVRLYGGTDFATPLRFLYYTVIPPGTSIGYHRHKDDEEMYIILEGRGLMSVDGETREVKAGDAVLNRPFGSHGLKNHTEEDLRLLVFEVTQCPSANAGTGGPQA</sequence>
<dbReference type="Gene3D" id="2.60.120.10">
    <property type="entry name" value="Jelly Rolls"/>
    <property type="match status" value="1"/>
</dbReference>